<comment type="catalytic activity">
    <reaction evidence="8 9">
        <text>a di-trans,poly-cis-dolichal + NADP(+) = a di-trans,poly-cis-polyprenal + NADPH + H(+)</text>
        <dbReference type="Rhea" id="RHEA:80727"/>
        <dbReference type="Rhea" id="RHEA-COMP:19536"/>
        <dbReference type="Rhea" id="RHEA-COMP:19537"/>
        <dbReference type="ChEBI" id="CHEBI:15378"/>
        <dbReference type="ChEBI" id="CHEBI:57783"/>
        <dbReference type="ChEBI" id="CHEBI:58349"/>
        <dbReference type="ChEBI" id="CHEBI:231623"/>
        <dbReference type="ChEBI" id="CHEBI:231637"/>
        <dbReference type="EC" id="1.3.1.94"/>
    </reaction>
    <physiologicalReaction direction="right-to-left" evidence="8 9">
        <dbReference type="Rhea" id="RHEA:80729"/>
    </physiologicalReaction>
</comment>
<accession>A0AAF3J7B2</accession>
<evidence type="ECO:0000256" key="4">
    <source>
        <dbReference type="ARBA" id="ARBA00022989"/>
    </source>
</evidence>
<dbReference type="Proteomes" id="UP000887575">
    <property type="component" value="Unassembled WGS sequence"/>
</dbReference>
<protein>
    <recommendedName>
        <fullName evidence="7 9">Polyprenal reductase</fullName>
        <ecNumber evidence="2 9">1.3.1.94</ecNumber>
    </recommendedName>
</protein>
<feature type="transmembrane region" description="Helical" evidence="9">
    <location>
        <begin position="7"/>
        <end position="25"/>
    </location>
</feature>
<dbReference type="PANTHER" id="PTHR14624:SF0">
    <property type="entry name" value="POLYPRENOL REDUCTASE"/>
    <property type="match status" value="1"/>
</dbReference>
<evidence type="ECO:0000256" key="6">
    <source>
        <dbReference type="ARBA" id="ARBA00046320"/>
    </source>
</evidence>
<evidence type="ECO:0000256" key="5">
    <source>
        <dbReference type="ARBA" id="ARBA00023136"/>
    </source>
</evidence>
<evidence type="ECO:0000256" key="1">
    <source>
        <dbReference type="ARBA" id="ARBA00004127"/>
    </source>
</evidence>
<feature type="transmembrane region" description="Helical" evidence="9">
    <location>
        <begin position="180"/>
        <end position="201"/>
    </location>
</feature>
<evidence type="ECO:0000259" key="10">
    <source>
        <dbReference type="Pfam" id="PF02544"/>
    </source>
</evidence>
<feature type="domain" description="3-oxo-5-alpha-steroid 4-dehydrogenase C-terminal" evidence="10">
    <location>
        <begin position="190"/>
        <end position="302"/>
    </location>
</feature>
<feature type="transmembrane region" description="Helical" evidence="9">
    <location>
        <begin position="244"/>
        <end position="270"/>
    </location>
</feature>
<feature type="transmembrane region" description="Helical" evidence="9">
    <location>
        <begin position="64"/>
        <end position="86"/>
    </location>
</feature>
<comment type="subcellular location">
    <subcellularLocation>
        <location evidence="1">Endomembrane system</location>
        <topology evidence="1">Multi-pass membrane protein</topology>
    </subcellularLocation>
    <subcellularLocation>
        <location evidence="9">Endoplasmic reticulum membrane</location>
    </subcellularLocation>
</comment>
<dbReference type="GO" id="GO:0003865">
    <property type="term" value="F:3-oxo-5-alpha-steroid 4-dehydrogenase activity"/>
    <property type="evidence" value="ECO:0007669"/>
    <property type="project" value="TreeGrafter"/>
</dbReference>
<dbReference type="InterPro" id="IPR001104">
    <property type="entry name" value="3-oxo-5_a-steroid_4-DH_C"/>
</dbReference>
<dbReference type="GO" id="GO:0016095">
    <property type="term" value="P:polyprenol catabolic process"/>
    <property type="evidence" value="ECO:0007669"/>
    <property type="project" value="UniProtKB-UniRule"/>
</dbReference>
<name>A0AAF3J7B2_9BILA</name>
<proteinExistence type="inferred from homology"/>
<evidence type="ECO:0000256" key="7">
    <source>
        <dbReference type="ARBA" id="ARBA00047186"/>
    </source>
</evidence>
<keyword evidence="9" id="KW-0256">Endoplasmic reticulum</keyword>
<reference evidence="12" key="1">
    <citation type="submission" date="2024-02" db="UniProtKB">
        <authorList>
            <consortium name="WormBaseParasite"/>
        </authorList>
    </citation>
    <scope>IDENTIFICATION</scope>
</reference>
<evidence type="ECO:0000256" key="8">
    <source>
        <dbReference type="ARBA" id="ARBA00049427"/>
    </source>
</evidence>
<feature type="transmembrane region" description="Helical" evidence="9">
    <location>
        <begin position="107"/>
        <end position="123"/>
    </location>
</feature>
<organism evidence="11 12">
    <name type="scientific">Mesorhabditis belari</name>
    <dbReference type="NCBI Taxonomy" id="2138241"/>
    <lineage>
        <taxon>Eukaryota</taxon>
        <taxon>Metazoa</taxon>
        <taxon>Ecdysozoa</taxon>
        <taxon>Nematoda</taxon>
        <taxon>Chromadorea</taxon>
        <taxon>Rhabditida</taxon>
        <taxon>Rhabditina</taxon>
        <taxon>Rhabditomorpha</taxon>
        <taxon>Rhabditoidea</taxon>
        <taxon>Rhabditidae</taxon>
        <taxon>Mesorhabditinae</taxon>
        <taxon>Mesorhabditis</taxon>
    </lineage>
</organism>
<dbReference type="GO" id="GO:0160198">
    <property type="term" value="F:polyprenal reductase activity"/>
    <property type="evidence" value="ECO:0007669"/>
    <property type="project" value="UniProtKB-EC"/>
</dbReference>
<comment type="pathway">
    <text evidence="9">Protein modification; protein glycosylation.</text>
</comment>
<evidence type="ECO:0000256" key="3">
    <source>
        <dbReference type="ARBA" id="ARBA00022692"/>
    </source>
</evidence>
<dbReference type="GO" id="GO:0005789">
    <property type="term" value="C:endoplasmic reticulum membrane"/>
    <property type="evidence" value="ECO:0007669"/>
    <property type="project" value="UniProtKB-SubCell"/>
</dbReference>
<comment type="similarity">
    <text evidence="6 9">Belongs to the steroid 5-alpha reductase family. Polyprenal reductase subfamily.</text>
</comment>
<dbReference type="AlphaFoldDB" id="A0AAF3J7B2"/>
<evidence type="ECO:0000256" key="2">
    <source>
        <dbReference type="ARBA" id="ARBA00012522"/>
    </source>
</evidence>
<evidence type="ECO:0000313" key="12">
    <source>
        <dbReference type="WBParaSite" id="MBELARI_LOCUS20701"/>
    </source>
</evidence>
<dbReference type="Pfam" id="PF02544">
    <property type="entry name" value="Steroid_dh"/>
    <property type="match status" value="1"/>
</dbReference>
<dbReference type="PROSITE" id="PS50244">
    <property type="entry name" value="S5A_REDUCTASE"/>
    <property type="match status" value="1"/>
</dbReference>
<sequence length="302" mass="34366">MDLISCYLLLVTGALSVACTMILWFPSTPSIVSGLTLYGKTTPAGDSMPLVQRVSVPKRWFTHFYILAVIWTGFWLEYALAVSYGYTSPTKWQTNALAVLTRTKPHYSWTTGMLALILIMIHVTRRCQESLFVSIFSNATMNVAHYVIGITHYIVLPLTVVSEMIGIASTRKMTSLNFDFLEITITQWAGVVIFLFCNWQQNSIAHRLASARRGATGLVHNYGHCVYRGGWFDYVSSPHFTFEVLIYLGLWLVLGVHAVTFKMLVMFVCVNQMFAAMITHRWYKANFKNYPPERRAIIPYVL</sequence>
<keyword evidence="9" id="KW-0560">Oxidoreductase</keyword>
<dbReference type="GO" id="GO:0102389">
    <property type="term" value="F:polyprenol reductase activity"/>
    <property type="evidence" value="ECO:0007669"/>
    <property type="project" value="UniProtKB-UniRule"/>
</dbReference>
<evidence type="ECO:0000256" key="9">
    <source>
        <dbReference type="RuleBase" id="RU367081"/>
    </source>
</evidence>
<keyword evidence="11" id="KW-1185">Reference proteome</keyword>
<keyword evidence="4 9" id="KW-1133">Transmembrane helix</keyword>
<dbReference type="GO" id="GO:0006488">
    <property type="term" value="P:dolichol-linked oligosaccharide biosynthetic process"/>
    <property type="evidence" value="ECO:0007669"/>
    <property type="project" value="UniProtKB-UniRule"/>
</dbReference>
<keyword evidence="9" id="KW-0521">NADP</keyword>
<comment type="function">
    <text evidence="9">Plays a key role in early steps of protein N-linked glycosylation by being involved in the conversion of polyprenol into dolichol. Acts as a polyprenal reductase that mediates the reduction of polyprenal into dolichal in a NADP-dependent mechanism. Dolichols are required for the synthesis of dolichol-linked monosaccharides and the oligosaccharide precursor used for N-glycosylation.</text>
</comment>
<dbReference type="InterPro" id="IPR039698">
    <property type="entry name" value="Dfg10/SRD5A3"/>
</dbReference>
<keyword evidence="5 9" id="KW-0472">Membrane</keyword>
<keyword evidence="3 9" id="KW-0812">Transmembrane</keyword>
<feature type="transmembrane region" description="Helical" evidence="9">
    <location>
        <begin position="143"/>
        <end position="168"/>
    </location>
</feature>
<dbReference type="PANTHER" id="PTHR14624">
    <property type="entry name" value="DFG10 PROTEIN"/>
    <property type="match status" value="1"/>
</dbReference>
<dbReference type="WBParaSite" id="MBELARI_LOCUS20701">
    <property type="protein sequence ID" value="MBELARI_LOCUS20701"/>
    <property type="gene ID" value="MBELARI_LOCUS20701"/>
</dbReference>
<dbReference type="EC" id="1.3.1.94" evidence="2 9"/>
<evidence type="ECO:0000313" key="11">
    <source>
        <dbReference type="Proteomes" id="UP000887575"/>
    </source>
</evidence>